<gene>
    <name evidence="2" type="ORF">COV72_07345</name>
</gene>
<dbReference type="InterPro" id="IPR046342">
    <property type="entry name" value="CBS_dom_sf"/>
</dbReference>
<proteinExistence type="predicted"/>
<feature type="domain" description="PTS EIIA type-2" evidence="1">
    <location>
        <begin position="6"/>
        <end position="154"/>
    </location>
</feature>
<dbReference type="Pfam" id="PF00571">
    <property type="entry name" value="CBS"/>
    <property type="match status" value="1"/>
</dbReference>
<dbReference type="InterPro" id="IPR051541">
    <property type="entry name" value="PTS_SugarTrans_NitroReg"/>
</dbReference>
<dbReference type="InterPro" id="IPR000644">
    <property type="entry name" value="CBS_dom"/>
</dbReference>
<dbReference type="EMBL" id="PCWA01000095">
    <property type="protein sequence ID" value="PIQ88619.1"/>
    <property type="molecule type" value="Genomic_DNA"/>
</dbReference>
<dbReference type="Gene3D" id="3.40.930.10">
    <property type="entry name" value="Mannitol-specific EII, Chain A"/>
    <property type="match status" value="1"/>
</dbReference>
<dbReference type="Gene3D" id="3.10.580.10">
    <property type="entry name" value="CBS-domain"/>
    <property type="match status" value="1"/>
</dbReference>
<evidence type="ECO:0000313" key="3">
    <source>
        <dbReference type="Proteomes" id="UP000229641"/>
    </source>
</evidence>
<dbReference type="SUPFAM" id="SSF55804">
    <property type="entry name" value="Phoshotransferase/anion transport protein"/>
    <property type="match status" value="1"/>
</dbReference>
<sequence length="306" mass="35256">MIDVSKYIYPELIITGLKSETKEDAIRSLCFKIFEINPDWAGPISKEEAFNELMFREKMQTTGLGQMMAFPHARIKGWNRFAMAIGISKRGINFNSLDARPVNFICLMVSSTDEPYLILQAMAALIRFAQKIKFNETLFEGMDSAAIAAEFQKHDIKAFQIIRASDIMRPVKISVRVDTPLEEVSRLMHLYHLDVLPVLGEQDKLKGQISCFEIFVFGIPDFFKHLHTVSFVRHIDPFEKYFKIKKELTVKDIFKSDCAMISHDATLLEIIFELTVKNKPKLFVIREGVLVGEIDRFSIIDKILFF</sequence>
<dbReference type="Pfam" id="PF00359">
    <property type="entry name" value="PTS_EIIA_2"/>
    <property type="match status" value="1"/>
</dbReference>
<accession>A0A2H0LW12</accession>
<protein>
    <recommendedName>
        <fullName evidence="1">PTS EIIA type-2 domain-containing protein</fullName>
    </recommendedName>
</protein>
<dbReference type="PROSITE" id="PS51094">
    <property type="entry name" value="PTS_EIIA_TYPE_2"/>
    <property type="match status" value="1"/>
</dbReference>
<dbReference type="PANTHER" id="PTHR47738:SF2">
    <property type="entry name" value="PTS SYSTEM FRUCTOSE-LIKE EIIA COMPONENT"/>
    <property type="match status" value="1"/>
</dbReference>
<dbReference type="Proteomes" id="UP000229641">
    <property type="component" value="Unassembled WGS sequence"/>
</dbReference>
<evidence type="ECO:0000313" key="2">
    <source>
        <dbReference type="EMBL" id="PIQ88619.1"/>
    </source>
</evidence>
<organism evidence="2 3">
    <name type="scientific">Candidatus Ghiorseimicrobium undicola</name>
    <dbReference type="NCBI Taxonomy" id="1974746"/>
    <lineage>
        <taxon>Bacteria</taxon>
        <taxon>Pseudomonadati</taxon>
        <taxon>Candidatus Omnitrophota</taxon>
        <taxon>Candidatus Ghiorseimicrobium</taxon>
    </lineage>
</organism>
<name>A0A2H0LW12_9BACT</name>
<dbReference type="PANTHER" id="PTHR47738">
    <property type="entry name" value="PTS SYSTEM FRUCTOSE-LIKE EIIA COMPONENT-RELATED"/>
    <property type="match status" value="1"/>
</dbReference>
<evidence type="ECO:0000259" key="1">
    <source>
        <dbReference type="PROSITE" id="PS51094"/>
    </source>
</evidence>
<dbReference type="SUPFAM" id="SSF54631">
    <property type="entry name" value="CBS-domain pair"/>
    <property type="match status" value="1"/>
</dbReference>
<reference evidence="2 3" key="1">
    <citation type="submission" date="2017-09" db="EMBL/GenBank/DDBJ databases">
        <title>Depth-based differentiation of microbial function through sediment-hosted aquifers and enrichment of novel symbionts in the deep terrestrial subsurface.</title>
        <authorList>
            <person name="Probst A.J."/>
            <person name="Ladd B."/>
            <person name="Jarett J.K."/>
            <person name="Geller-Mcgrath D.E."/>
            <person name="Sieber C.M."/>
            <person name="Emerson J.B."/>
            <person name="Anantharaman K."/>
            <person name="Thomas B.C."/>
            <person name="Malmstrom R."/>
            <person name="Stieglmeier M."/>
            <person name="Klingl A."/>
            <person name="Woyke T."/>
            <person name="Ryan C.M."/>
            <person name="Banfield J.F."/>
        </authorList>
    </citation>
    <scope>NUCLEOTIDE SEQUENCE [LARGE SCALE GENOMIC DNA]</scope>
    <source>
        <strain evidence="2">CG11_big_fil_rev_8_21_14_0_20_42_13</strain>
    </source>
</reference>
<comment type="caution">
    <text evidence="2">The sequence shown here is derived from an EMBL/GenBank/DDBJ whole genome shotgun (WGS) entry which is preliminary data.</text>
</comment>
<dbReference type="InterPro" id="IPR002178">
    <property type="entry name" value="PTS_EIIA_type-2_dom"/>
</dbReference>
<dbReference type="AlphaFoldDB" id="A0A2H0LW12"/>
<dbReference type="InterPro" id="IPR016152">
    <property type="entry name" value="PTrfase/Anion_transptr"/>
</dbReference>